<dbReference type="PROSITE" id="PS50109">
    <property type="entry name" value="HIS_KIN"/>
    <property type="match status" value="1"/>
</dbReference>
<dbReference type="EMBL" id="QXED01000006">
    <property type="protein sequence ID" value="RIV20454.1"/>
    <property type="molecule type" value="Genomic_DNA"/>
</dbReference>
<comment type="catalytic activity">
    <reaction evidence="1">
        <text>ATP + protein L-histidine = ADP + protein N-phospho-L-histidine.</text>
        <dbReference type="EC" id="2.7.13.3"/>
    </reaction>
</comment>
<evidence type="ECO:0000259" key="6">
    <source>
        <dbReference type="PROSITE" id="PS50109"/>
    </source>
</evidence>
<dbReference type="InterPro" id="IPR004358">
    <property type="entry name" value="Sig_transdc_His_kin-like_C"/>
</dbReference>
<reference evidence="7 8" key="1">
    <citation type="submission" date="2018-08" db="EMBL/GenBank/DDBJ databases">
        <title>Fibrisoma montanum sp. nov., isolated from Danxia mountain soil.</title>
        <authorList>
            <person name="Huang Y."/>
        </authorList>
    </citation>
    <scope>NUCLEOTIDE SEQUENCE [LARGE SCALE GENOMIC DNA]</scope>
    <source>
        <strain evidence="7 8">HYT19</strain>
    </source>
</reference>
<feature type="domain" description="Histidine kinase" evidence="6">
    <location>
        <begin position="211"/>
        <end position="454"/>
    </location>
</feature>
<dbReference type="SUPFAM" id="SSF55874">
    <property type="entry name" value="ATPase domain of HSP90 chaperone/DNA topoisomerase II/histidine kinase"/>
    <property type="match status" value="1"/>
</dbReference>
<evidence type="ECO:0000313" key="8">
    <source>
        <dbReference type="Proteomes" id="UP000283523"/>
    </source>
</evidence>
<evidence type="ECO:0000256" key="3">
    <source>
        <dbReference type="ARBA" id="ARBA00022553"/>
    </source>
</evidence>
<dbReference type="SMART" id="SM00388">
    <property type="entry name" value="HisKA"/>
    <property type="match status" value="1"/>
</dbReference>
<dbReference type="Gene3D" id="3.30.565.10">
    <property type="entry name" value="Histidine kinase-like ATPase, C-terminal domain"/>
    <property type="match status" value="1"/>
</dbReference>
<dbReference type="InterPro" id="IPR003661">
    <property type="entry name" value="HisK_dim/P_dom"/>
</dbReference>
<evidence type="ECO:0000256" key="5">
    <source>
        <dbReference type="SAM" id="Phobius"/>
    </source>
</evidence>
<keyword evidence="5" id="KW-0812">Transmembrane</keyword>
<evidence type="ECO:0000256" key="1">
    <source>
        <dbReference type="ARBA" id="ARBA00000085"/>
    </source>
</evidence>
<evidence type="ECO:0000256" key="4">
    <source>
        <dbReference type="SAM" id="Coils"/>
    </source>
</evidence>
<dbReference type="PANTHER" id="PTHR43065">
    <property type="entry name" value="SENSOR HISTIDINE KINASE"/>
    <property type="match status" value="1"/>
</dbReference>
<evidence type="ECO:0000256" key="2">
    <source>
        <dbReference type="ARBA" id="ARBA00012438"/>
    </source>
</evidence>
<sequence length="454" mass="51382">MSIDSFLIAFLLIRHLRKFAQNTGLAPFWDRTLLRAQYAALALLVVDVIIDEDHVFQWAWHVFLLGLLWFVYPRPEFRPTRNIVSAVFPLVLVNIVVDFIELVAPAFDKKYNNYFDMAQLLAFGWVIAAWVSTQRQQKALEKERQKRLEEEERNRLIAAQNTQLESMVAERTAELVRQKEELEETLTELRATQAQLIQQEKMASLGELTAGIAHEIQNPLNFVNNFAEVSVELCQELNDELAKVDLSDSDRDYVGGIISDLVQNQQKIAHHGKRADSIVKGMLQHSRAGSGRKEPTDLNSLADEYLRLAYHGLRAKDKNFNASLVADLNENVGKVDVLPQDMGRVLLNLFTNAFYAVQQKQKRNPDAQYQPTVTVSTNRCDEDVEIRVRDNGVGIPDSVRSKIFQPFFTTKPTGEGTGLGLSLAFDIITKGHGGTMEVETEEGKGTEFIIRIPV</sequence>
<feature type="transmembrane region" description="Helical" evidence="5">
    <location>
        <begin position="113"/>
        <end position="132"/>
    </location>
</feature>
<accession>A0A418M464</accession>
<dbReference type="CDD" id="cd00082">
    <property type="entry name" value="HisKA"/>
    <property type="match status" value="1"/>
</dbReference>
<dbReference type="Pfam" id="PF02518">
    <property type="entry name" value="HATPase_c"/>
    <property type="match status" value="1"/>
</dbReference>
<dbReference type="GO" id="GO:0000155">
    <property type="term" value="F:phosphorelay sensor kinase activity"/>
    <property type="evidence" value="ECO:0007669"/>
    <property type="project" value="InterPro"/>
</dbReference>
<dbReference type="PRINTS" id="PR00344">
    <property type="entry name" value="BCTRLSENSOR"/>
</dbReference>
<feature type="transmembrane region" description="Helical" evidence="5">
    <location>
        <begin position="84"/>
        <end position="107"/>
    </location>
</feature>
<dbReference type="SMART" id="SM00387">
    <property type="entry name" value="HATPase_c"/>
    <property type="match status" value="1"/>
</dbReference>
<keyword evidence="3" id="KW-0597">Phosphoprotein</keyword>
<dbReference type="SUPFAM" id="SSF47384">
    <property type="entry name" value="Homodimeric domain of signal transducing histidine kinase"/>
    <property type="match status" value="1"/>
</dbReference>
<keyword evidence="7" id="KW-0418">Kinase</keyword>
<dbReference type="InterPro" id="IPR036097">
    <property type="entry name" value="HisK_dim/P_sf"/>
</dbReference>
<dbReference type="RefSeq" id="WP_119669622.1">
    <property type="nucleotide sequence ID" value="NZ_QXED01000006.1"/>
</dbReference>
<dbReference type="InterPro" id="IPR003594">
    <property type="entry name" value="HATPase_dom"/>
</dbReference>
<name>A0A418M464_9BACT</name>
<dbReference type="Proteomes" id="UP000283523">
    <property type="component" value="Unassembled WGS sequence"/>
</dbReference>
<gene>
    <name evidence="7" type="ORF">DYU11_20620</name>
</gene>
<keyword evidence="8" id="KW-1185">Reference proteome</keyword>
<dbReference type="OrthoDB" id="9806995at2"/>
<keyword evidence="5" id="KW-1133">Transmembrane helix</keyword>
<feature type="transmembrane region" description="Helical" evidence="5">
    <location>
        <begin position="55"/>
        <end position="72"/>
    </location>
</feature>
<feature type="coiled-coil region" evidence="4">
    <location>
        <begin position="131"/>
        <end position="202"/>
    </location>
</feature>
<organism evidence="7 8">
    <name type="scientific">Fibrisoma montanum</name>
    <dbReference type="NCBI Taxonomy" id="2305895"/>
    <lineage>
        <taxon>Bacteria</taxon>
        <taxon>Pseudomonadati</taxon>
        <taxon>Bacteroidota</taxon>
        <taxon>Cytophagia</taxon>
        <taxon>Cytophagales</taxon>
        <taxon>Spirosomataceae</taxon>
        <taxon>Fibrisoma</taxon>
    </lineage>
</organism>
<proteinExistence type="predicted"/>
<keyword evidence="5" id="KW-0472">Membrane</keyword>
<dbReference type="EC" id="2.7.13.3" evidence="2"/>
<dbReference type="InterPro" id="IPR005467">
    <property type="entry name" value="His_kinase_dom"/>
</dbReference>
<dbReference type="InterPro" id="IPR036890">
    <property type="entry name" value="HATPase_C_sf"/>
</dbReference>
<dbReference type="AlphaFoldDB" id="A0A418M464"/>
<dbReference type="PANTHER" id="PTHR43065:SF42">
    <property type="entry name" value="TWO-COMPONENT SENSOR PPRA"/>
    <property type="match status" value="1"/>
</dbReference>
<keyword evidence="4" id="KW-0175">Coiled coil</keyword>
<protein>
    <recommendedName>
        <fullName evidence="2">histidine kinase</fullName>
        <ecNumber evidence="2">2.7.13.3</ecNumber>
    </recommendedName>
</protein>
<comment type="caution">
    <text evidence="7">The sequence shown here is derived from an EMBL/GenBank/DDBJ whole genome shotgun (WGS) entry which is preliminary data.</text>
</comment>
<evidence type="ECO:0000313" key="7">
    <source>
        <dbReference type="EMBL" id="RIV20454.1"/>
    </source>
</evidence>
<dbReference type="Gene3D" id="1.10.287.130">
    <property type="match status" value="1"/>
</dbReference>
<keyword evidence="7" id="KW-0808">Transferase</keyword>